<evidence type="ECO:0000256" key="2">
    <source>
        <dbReference type="ARBA" id="ARBA00022801"/>
    </source>
</evidence>
<feature type="domain" description="Alpha/beta hydrolase fold-3" evidence="3">
    <location>
        <begin position="62"/>
        <end position="271"/>
    </location>
</feature>
<dbReference type="Proteomes" id="UP001597273">
    <property type="component" value="Unassembled WGS sequence"/>
</dbReference>
<evidence type="ECO:0000313" key="5">
    <source>
        <dbReference type="Proteomes" id="UP001597273"/>
    </source>
</evidence>
<proteinExistence type="inferred from homology"/>
<reference evidence="5" key="1">
    <citation type="journal article" date="2019" name="Int. J. Syst. Evol. Microbiol.">
        <title>The Global Catalogue of Microorganisms (GCM) 10K type strain sequencing project: providing services to taxonomists for standard genome sequencing and annotation.</title>
        <authorList>
            <consortium name="The Broad Institute Genomics Platform"/>
            <consortium name="The Broad Institute Genome Sequencing Center for Infectious Disease"/>
            <person name="Wu L."/>
            <person name="Ma J."/>
        </authorList>
    </citation>
    <scope>NUCLEOTIDE SEQUENCE [LARGE SCALE GENOMIC DNA]</scope>
    <source>
        <strain evidence="5">CGMCC 1.15475</strain>
    </source>
</reference>
<name>A0ABW4QDS5_9BACL</name>
<sequence>MPAAEHIPTVEELRMRNKELTVPIEQRPPVFSVEDMQILLEKRAINIRVYTPEGEGPHPLFIYFHGGGFVLGNLDTHDVICREIANYSQHQVVSVDYRLAPESPFPAALEDGYEVLEWLWLNGDQLNGDRSRISIGGDSAGGNLAAAVCLMARDRQKDMVSKQVLLYPVIDHFQAEEETVYGSYAAFDRYGLTRMRMGMFWQHYVKVREAQNHPYASPIKAESLRNLPPCLIITAEYDVLRDEGEHYAGRLKYEGTYAIYKRVPGVNHGFLNRFYELEESKKVFRDIGEFLNRSIEVFEKQPDEIKEYE</sequence>
<keyword evidence="2 4" id="KW-0378">Hydrolase</keyword>
<dbReference type="InterPro" id="IPR013094">
    <property type="entry name" value="AB_hydrolase_3"/>
</dbReference>
<dbReference type="PANTHER" id="PTHR48081:SF8">
    <property type="entry name" value="ALPHA_BETA HYDROLASE FOLD-3 DOMAIN-CONTAINING PROTEIN-RELATED"/>
    <property type="match status" value="1"/>
</dbReference>
<evidence type="ECO:0000256" key="1">
    <source>
        <dbReference type="ARBA" id="ARBA00010515"/>
    </source>
</evidence>
<comment type="caution">
    <text evidence="4">The sequence shown here is derived from an EMBL/GenBank/DDBJ whole genome shotgun (WGS) entry which is preliminary data.</text>
</comment>
<evidence type="ECO:0000313" key="4">
    <source>
        <dbReference type="EMBL" id="MFD1861513.1"/>
    </source>
</evidence>
<dbReference type="InterPro" id="IPR050300">
    <property type="entry name" value="GDXG_lipolytic_enzyme"/>
</dbReference>
<comment type="similarity">
    <text evidence="1">Belongs to the 'GDXG' lipolytic enzyme family.</text>
</comment>
<gene>
    <name evidence="4" type="ORF">ACFSDB_01175</name>
</gene>
<dbReference type="InterPro" id="IPR029058">
    <property type="entry name" value="AB_hydrolase_fold"/>
</dbReference>
<dbReference type="PANTHER" id="PTHR48081">
    <property type="entry name" value="AB HYDROLASE SUPERFAMILY PROTEIN C4A8.06C"/>
    <property type="match status" value="1"/>
</dbReference>
<dbReference type="SUPFAM" id="SSF53474">
    <property type="entry name" value="alpha/beta-Hydrolases"/>
    <property type="match status" value="1"/>
</dbReference>
<dbReference type="GO" id="GO:0016787">
    <property type="term" value="F:hydrolase activity"/>
    <property type="evidence" value="ECO:0007669"/>
    <property type="project" value="UniProtKB-KW"/>
</dbReference>
<dbReference type="EMBL" id="JBHUFW010000002">
    <property type="protein sequence ID" value="MFD1861513.1"/>
    <property type="molecule type" value="Genomic_DNA"/>
</dbReference>
<dbReference type="PROSITE" id="PS01173">
    <property type="entry name" value="LIPASE_GDXG_HIS"/>
    <property type="match status" value="1"/>
</dbReference>
<evidence type="ECO:0000259" key="3">
    <source>
        <dbReference type="Pfam" id="PF07859"/>
    </source>
</evidence>
<accession>A0ABW4QDS5</accession>
<dbReference type="InterPro" id="IPR002168">
    <property type="entry name" value="Lipase_GDXG_HIS_AS"/>
</dbReference>
<dbReference type="Gene3D" id="3.40.50.1820">
    <property type="entry name" value="alpha/beta hydrolase"/>
    <property type="match status" value="1"/>
</dbReference>
<dbReference type="Pfam" id="PF07859">
    <property type="entry name" value="Abhydrolase_3"/>
    <property type="match status" value="1"/>
</dbReference>
<protein>
    <submittedName>
        <fullName evidence="4">Alpha/beta hydrolase</fullName>
    </submittedName>
</protein>
<dbReference type="RefSeq" id="WP_204891470.1">
    <property type="nucleotide sequence ID" value="NZ_JBHUFW010000002.1"/>
</dbReference>
<keyword evidence="5" id="KW-1185">Reference proteome</keyword>
<organism evidence="4 5">
    <name type="scientific">Planococcus chinensis</name>
    <dbReference type="NCBI Taxonomy" id="272917"/>
    <lineage>
        <taxon>Bacteria</taxon>
        <taxon>Bacillati</taxon>
        <taxon>Bacillota</taxon>
        <taxon>Bacilli</taxon>
        <taxon>Bacillales</taxon>
        <taxon>Caryophanaceae</taxon>
        <taxon>Planococcus</taxon>
    </lineage>
</organism>